<dbReference type="Proteomes" id="UP001632038">
    <property type="component" value="Unassembled WGS sequence"/>
</dbReference>
<feature type="domain" description="Helitron helicase-like" evidence="1">
    <location>
        <begin position="300"/>
        <end position="404"/>
    </location>
</feature>
<reference evidence="3" key="1">
    <citation type="journal article" date="2024" name="IScience">
        <title>Strigolactones Initiate the Formation of Haustorium-like Structures in Castilleja.</title>
        <authorList>
            <person name="Buerger M."/>
            <person name="Peterson D."/>
            <person name="Chory J."/>
        </authorList>
    </citation>
    <scope>NUCLEOTIDE SEQUENCE [LARGE SCALE GENOMIC DNA]</scope>
</reference>
<evidence type="ECO:0000259" key="1">
    <source>
        <dbReference type="Pfam" id="PF14214"/>
    </source>
</evidence>
<gene>
    <name evidence="2" type="ORF">CASFOL_042331</name>
</gene>
<name>A0ABD3BAG7_9LAMI</name>
<accession>A0ABD3BAG7</accession>
<proteinExistence type="predicted"/>
<dbReference type="AlphaFoldDB" id="A0ABD3BAG7"/>
<keyword evidence="3" id="KW-1185">Reference proteome</keyword>
<dbReference type="EMBL" id="JAVIJP010000107">
    <property type="protein sequence ID" value="KAL3614257.1"/>
    <property type="molecule type" value="Genomic_DNA"/>
</dbReference>
<sequence length="405" mass="46061">MFVRLYFFSNIDPVSMTGRRKFQYTASEFGESSRGRPSRRVSNRTVVVPAEMLPKPTYFDDGDCEFVCEYCQALFWFGERITRGPLHSRPRYTNCCKGGAVRLPFPLYPPTSLKHLFEDSLFMDNVRAYNNMFSMTSFGARIDDVVNDGRGPYVFKVSGQVSHWIGSICPPVGDGPRFLQLYIYDTDNEISNRLRFFGCSDQGCLSPAIVATISETLKSCIEYVRTFRTAAEFSATFAESDYSVRLYSNVGDRRYEPPASGTLGGIVYAEDSNASNYDIVVHNKDGTPHRNRFQLQDRVNIYSLMLNGGLYDAVARGDNNAQDIGKRVFLPSSFTGGPRYMYKHYQDALAICRIHGNPQYFITFTCNVKWPEISRHLSKIGCAQSQNRPDIIARVFRIKVQQFLN</sequence>
<dbReference type="InterPro" id="IPR025476">
    <property type="entry name" value="Helitron_helicase-like"/>
</dbReference>
<evidence type="ECO:0000313" key="3">
    <source>
        <dbReference type="Proteomes" id="UP001632038"/>
    </source>
</evidence>
<comment type="caution">
    <text evidence="2">The sequence shown here is derived from an EMBL/GenBank/DDBJ whole genome shotgun (WGS) entry which is preliminary data.</text>
</comment>
<organism evidence="2 3">
    <name type="scientific">Castilleja foliolosa</name>
    <dbReference type="NCBI Taxonomy" id="1961234"/>
    <lineage>
        <taxon>Eukaryota</taxon>
        <taxon>Viridiplantae</taxon>
        <taxon>Streptophyta</taxon>
        <taxon>Embryophyta</taxon>
        <taxon>Tracheophyta</taxon>
        <taxon>Spermatophyta</taxon>
        <taxon>Magnoliopsida</taxon>
        <taxon>eudicotyledons</taxon>
        <taxon>Gunneridae</taxon>
        <taxon>Pentapetalae</taxon>
        <taxon>asterids</taxon>
        <taxon>lamiids</taxon>
        <taxon>Lamiales</taxon>
        <taxon>Orobanchaceae</taxon>
        <taxon>Pedicularideae</taxon>
        <taxon>Castillejinae</taxon>
        <taxon>Castilleja</taxon>
    </lineage>
</organism>
<dbReference type="Pfam" id="PF14214">
    <property type="entry name" value="Helitron_like_N"/>
    <property type="match status" value="1"/>
</dbReference>
<evidence type="ECO:0000313" key="2">
    <source>
        <dbReference type="EMBL" id="KAL3614257.1"/>
    </source>
</evidence>
<dbReference type="PANTHER" id="PTHR45786:SF77">
    <property type="entry name" value="HELITRON HELICASE-LIKE DOMAIN-CONTAINING PROTEIN-RELATED"/>
    <property type="match status" value="1"/>
</dbReference>
<dbReference type="PANTHER" id="PTHR45786">
    <property type="entry name" value="DNA BINDING PROTEIN-LIKE"/>
    <property type="match status" value="1"/>
</dbReference>
<protein>
    <recommendedName>
        <fullName evidence="1">Helitron helicase-like domain-containing protein</fullName>
    </recommendedName>
</protein>